<organism evidence="3 4">
    <name type="scientific">Kockovaella imperatae</name>
    <dbReference type="NCBI Taxonomy" id="4999"/>
    <lineage>
        <taxon>Eukaryota</taxon>
        <taxon>Fungi</taxon>
        <taxon>Dikarya</taxon>
        <taxon>Basidiomycota</taxon>
        <taxon>Agaricomycotina</taxon>
        <taxon>Tremellomycetes</taxon>
        <taxon>Tremellales</taxon>
        <taxon>Cuniculitremaceae</taxon>
        <taxon>Kockovaella</taxon>
    </lineage>
</organism>
<dbReference type="PANTHER" id="PTHR43546:SF7">
    <property type="entry name" value="METALLO-BETA-LACTAMASE DOMAIN-CONTAINING PROTEIN"/>
    <property type="match status" value="1"/>
</dbReference>
<dbReference type="Pfam" id="PF12706">
    <property type="entry name" value="Lactamase_B_2"/>
    <property type="match status" value="1"/>
</dbReference>
<reference evidence="3 4" key="1">
    <citation type="submission" date="2017-03" db="EMBL/GenBank/DDBJ databases">
        <title>Widespread Adenine N6-methylation of Active Genes in Fungi.</title>
        <authorList>
            <consortium name="DOE Joint Genome Institute"/>
            <person name="Mondo S.J."/>
            <person name="Dannebaum R.O."/>
            <person name="Kuo R.C."/>
            <person name="Louie K.B."/>
            <person name="Bewick A.J."/>
            <person name="Labutti K."/>
            <person name="Haridas S."/>
            <person name="Kuo A."/>
            <person name="Salamov A."/>
            <person name="Ahrendt S.R."/>
            <person name="Lau R."/>
            <person name="Bowen B.P."/>
            <person name="Lipzen A."/>
            <person name="Sullivan W."/>
            <person name="Andreopoulos W.B."/>
            <person name="Clum A."/>
            <person name="Lindquist E."/>
            <person name="Daum C."/>
            <person name="Northen T.R."/>
            <person name="Ramamoorthy G."/>
            <person name="Schmitz R.J."/>
            <person name="Gryganskyi A."/>
            <person name="Culley D."/>
            <person name="Magnuson J."/>
            <person name="James T.Y."/>
            <person name="O'Malley M.A."/>
            <person name="Stajich J.E."/>
            <person name="Spatafora J.W."/>
            <person name="Visel A."/>
            <person name="Grigoriev I.V."/>
        </authorList>
    </citation>
    <scope>NUCLEOTIDE SEQUENCE [LARGE SCALE GENOMIC DNA]</scope>
    <source>
        <strain evidence="3 4">NRRL Y-17943</strain>
    </source>
</reference>
<comment type="caution">
    <text evidence="3">The sequence shown here is derived from an EMBL/GenBank/DDBJ whole genome shotgun (WGS) entry which is preliminary data.</text>
</comment>
<name>A0A1Y1UKS5_9TREE</name>
<evidence type="ECO:0000313" key="4">
    <source>
        <dbReference type="Proteomes" id="UP000193218"/>
    </source>
</evidence>
<evidence type="ECO:0000256" key="1">
    <source>
        <dbReference type="SAM" id="MobiDB-lite"/>
    </source>
</evidence>
<dbReference type="OrthoDB" id="332863at2759"/>
<feature type="domain" description="Metallo-beta-lactamase" evidence="2">
    <location>
        <begin position="78"/>
        <end position="287"/>
    </location>
</feature>
<dbReference type="RefSeq" id="XP_021872063.1">
    <property type="nucleotide sequence ID" value="XM_022013326.1"/>
</dbReference>
<protein>
    <submittedName>
        <fullName evidence="3">Beta-lactamase-like protein</fullName>
    </submittedName>
</protein>
<feature type="compositionally biased region" description="Polar residues" evidence="1">
    <location>
        <begin position="14"/>
        <end position="27"/>
    </location>
</feature>
<gene>
    <name evidence="3" type="ORF">BD324DRAFT_578498</name>
</gene>
<accession>A0A1Y1UKS5</accession>
<dbReference type="Gene3D" id="3.60.15.10">
    <property type="entry name" value="Ribonuclease Z/Hydroxyacylglutathione hydrolase-like"/>
    <property type="match status" value="1"/>
</dbReference>
<dbReference type="AlphaFoldDB" id="A0A1Y1UKS5"/>
<dbReference type="Proteomes" id="UP000193218">
    <property type="component" value="Unassembled WGS sequence"/>
</dbReference>
<dbReference type="EMBL" id="NBSH01000005">
    <property type="protein sequence ID" value="ORX38076.1"/>
    <property type="molecule type" value="Genomic_DNA"/>
</dbReference>
<dbReference type="InParanoid" id="A0A1Y1UKS5"/>
<evidence type="ECO:0000259" key="2">
    <source>
        <dbReference type="Pfam" id="PF12706"/>
    </source>
</evidence>
<keyword evidence="4" id="KW-1185">Reference proteome</keyword>
<dbReference type="PANTHER" id="PTHR43546">
    <property type="entry name" value="UPF0173 METAL-DEPENDENT HYDROLASE MJ1163-RELATED"/>
    <property type="match status" value="1"/>
</dbReference>
<dbReference type="InterPro" id="IPR001279">
    <property type="entry name" value="Metallo-B-lactamas"/>
</dbReference>
<dbReference type="STRING" id="4999.A0A1Y1UKS5"/>
<evidence type="ECO:0000313" key="3">
    <source>
        <dbReference type="EMBL" id="ORX38076.1"/>
    </source>
</evidence>
<sequence length="333" mass="36764">MTSKHLLLDPSDTRPASTRQTSPTTRFRPSGGLVDHDSEQHAVLTFIGTATTLLQYGPLTILTDPNFLHAGDHVHLGPGVTATRTTKPSMDLDHLPHIDLVLLSHYHEDHFDKQVEDALRRDIPIITTPHAKSCLVDNRAEVERFSSVLELDTWDTARVNVKDNDMHVEITAAPGKHVPPGALEKINDMLGAVPPVNGWVIELSSSAATTDLVRIYITGDTLLIDDLVQIPERYSKAGRPIHLMLAHLGGTTIPSPRLPMLMVTMDAKMGVDLIKLVDPDITIPIHFDDYDVFASPLDDFRIEVEKAGLKDRVVFLGRGETYSVRATQRPVSV</sequence>
<feature type="region of interest" description="Disordered" evidence="1">
    <location>
        <begin position="1"/>
        <end position="34"/>
    </location>
</feature>
<dbReference type="SUPFAM" id="SSF56281">
    <property type="entry name" value="Metallo-hydrolase/oxidoreductase"/>
    <property type="match status" value="1"/>
</dbReference>
<dbReference type="InterPro" id="IPR050114">
    <property type="entry name" value="UPF0173_UPF0282_UlaG_hydrolase"/>
</dbReference>
<dbReference type="GeneID" id="33555134"/>
<proteinExistence type="predicted"/>
<dbReference type="InterPro" id="IPR036866">
    <property type="entry name" value="RibonucZ/Hydroxyglut_hydro"/>
</dbReference>